<dbReference type="SMART" id="SM00575">
    <property type="entry name" value="ZnF_PMZ"/>
    <property type="match status" value="1"/>
</dbReference>
<dbReference type="AlphaFoldDB" id="A0A835HNV1"/>
<reference evidence="7 8" key="1">
    <citation type="submission" date="2020-10" db="EMBL/GenBank/DDBJ databases">
        <title>The Coptis chinensis genome and diversification of protoberbering-type alkaloids.</title>
        <authorList>
            <person name="Wang B."/>
            <person name="Shu S."/>
            <person name="Song C."/>
            <person name="Liu Y."/>
        </authorList>
    </citation>
    <scope>NUCLEOTIDE SEQUENCE [LARGE SCALE GENOMIC DNA]</scope>
    <source>
        <strain evidence="7">HL-2020</strain>
        <tissue evidence="7">Leaf</tissue>
    </source>
</reference>
<feature type="compositionally biased region" description="Basic and acidic residues" evidence="5">
    <location>
        <begin position="67"/>
        <end position="79"/>
    </location>
</feature>
<evidence type="ECO:0000256" key="4">
    <source>
        <dbReference type="PROSITE-ProRule" id="PRU00325"/>
    </source>
</evidence>
<gene>
    <name evidence="7" type="ORF">IFM89_006626</name>
</gene>
<dbReference type="InterPro" id="IPR004332">
    <property type="entry name" value="Transposase_MuDR"/>
</dbReference>
<keyword evidence="8" id="KW-1185">Reference proteome</keyword>
<comment type="caution">
    <text evidence="7">The sequence shown here is derived from an EMBL/GenBank/DDBJ whole genome shotgun (WGS) entry which is preliminary data.</text>
</comment>
<accession>A0A835HNV1</accession>
<dbReference type="GO" id="GO:0008270">
    <property type="term" value="F:zinc ion binding"/>
    <property type="evidence" value="ECO:0007669"/>
    <property type="project" value="UniProtKB-KW"/>
</dbReference>
<dbReference type="Proteomes" id="UP000631114">
    <property type="component" value="Unassembled WGS sequence"/>
</dbReference>
<name>A0A835HNV1_9MAGN</name>
<dbReference type="EMBL" id="JADFTS010000006">
    <property type="protein sequence ID" value="KAF9600313.1"/>
    <property type="molecule type" value="Genomic_DNA"/>
</dbReference>
<organism evidence="7 8">
    <name type="scientific">Coptis chinensis</name>
    <dbReference type="NCBI Taxonomy" id="261450"/>
    <lineage>
        <taxon>Eukaryota</taxon>
        <taxon>Viridiplantae</taxon>
        <taxon>Streptophyta</taxon>
        <taxon>Embryophyta</taxon>
        <taxon>Tracheophyta</taxon>
        <taxon>Spermatophyta</taxon>
        <taxon>Magnoliopsida</taxon>
        <taxon>Ranunculales</taxon>
        <taxon>Ranunculaceae</taxon>
        <taxon>Coptidoideae</taxon>
        <taxon>Coptis</taxon>
    </lineage>
</organism>
<dbReference type="InterPro" id="IPR007527">
    <property type="entry name" value="Znf_SWIM"/>
</dbReference>
<feature type="region of interest" description="Disordered" evidence="5">
    <location>
        <begin position="1"/>
        <end position="32"/>
    </location>
</feature>
<evidence type="ECO:0000313" key="8">
    <source>
        <dbReference type="Proteomes" id="UP000631114"/>
    </source>
</evidence>
<protein>
    <recommendedName>
        <fullName evidence="6">SWIM-type domain-containing protein</fullName>
    </recommendedName>
</protein>
<feature type="region of interest" description="Disordered" evidence="5">
    <location>
        <begin position="443"/>
        <end position="483"/>
    </location>
</feature>
<dbReference type="OrthoDB" id="683469at2759"/>
<dbReference type="Pfam" id="PF04434">
    <property type="entry name" value="SWIM"/>
    <property type="match status" value="1"/>
</dbReference>
<evidence type="ECO:0000256" key="5">
    <source>
        <dbReference type="SAM" id="MobiDB-lite"/>
    </source>
</evidence>
<feature type="region of interest" description="Disordered" evidence="5">
    <location>
        <begin position="60"/>
        <end position="92"/>
    </location>
</feature>
<evidence type="ECO:0000256" key="3">
    <source>
        <dbReference type="ARBA" id="ARBA00022833"/>
    </source>
</evidence>
<dbReference type="PROSITE" id="PS50966">
    <property type="entry name" value="ZF_SWIM"/>
    <property type="match status" value="1"/>
</dbReference>
<dbReference type="PANTHER" id="PTHR31973">
    <property type="entry name" value="POLYPROTEIN, PUTATIVE-RELATED"/>
    <property type="match status" value="1"/>
</dbReference>
<evidence type="ECO:0000256" key="2">
    <source>
        <dbReference type="ARBA" id="ARBA00022771"/>
    </source>
</evidence>
<evidence type="ECO:0000259" key="6">
    <source>
        <dbReference type="PROSITE" id="PS50966"/>
    </source>
</evidence>
<keyword evidence="1" id="KW-0479">Metal-binding</keyword>
<keyword evidence="2 4" id="KW-0863">Zinc-finger</keyword>
<feature type="region of interest" description="Disordered" evidence="5">
    <location>
        <begin position="104"/>
        <end position="148"/>
    </location>
</feature>
<dbReference type="Pfam" id="PF03108">
    <property type="entry name" value="DBD_Tnp_Mut"/>
    <property type="match status" value="1"/>
</dbReference>
<proteinExistence type="predicted"/>
<feature type="compositionally biased region" description="Acidic residues" evidence="5">
    <location>
        <begin position="127"/>
        <end position="148"/>
    </location>
</feature>
<sequence length="483" mass="54792">MGKSKGKGIKGQGQGSKTKERDKKEGMGFVGLPPFDSSMMIGIYPKDDLEYLDWLDAISNPNVFEGPRGEDEARAKVKGEGSSSQAQTGRREVKHNLEWLAGFDVSPEASSDEEDVDFVPNPIDRDSEGEEPDLVDEQPDLDGDNNDEDDDINAFVKLPKNLYADEEQERIEGNGTTEVRLQLLPKMEWRTFKECREFMKNLAIYQKFSYVQVRNNKTRIHLKCKDPECGWRVYCTVMSDKHTFKLRNYVETHNCEADGKNKNAQATCGWVADKLEGFLRSHPQMKPKDLILEVLDQFGVGISYYTAWKAKVRVLERINAWSIYGLVASRRRELACEMADNELIPAVRDVIERLEKKHTRYKVSGVSQTAYCAINIKSEKKFVVDLVKQECACIVWQMTGIPCVHAIAVIDHSCQKKKVGQEQLMVVIYFHLTMKRIGARGNKRTCPLGKDQPSKKSRKADEANEVKALNPVGNAENNESERA</sequence>
<keyword evidence="3" id="KW-0862">Zinc</keyword>
<evidence type="ECO:0000313" key="7">
    <source>
        <dbReference type="EMBL" id="KAF9600313.1"/>
    </source>
</evidence>
<dbReference type="InterPro" id="IPR006564">
    <property type="entry name" value="Znf_PMZ"/>
</dbReference>
<dbReference type="PANTHER" id="PTHR31973:SF187">
    <property type="entry name" value="MUTATOR TRANSPOSASE MUDRA PROTEIN"/>
    <property type="match status" value="1"/>
</dbReference>
<feature type="domain" description="SWIM-type" evidence="6">
    <location>
        <begin position="382"/>
        <end position="414"/>
    </location>
</feature>
<evidence type="ECO:0000256" key="1">
    <source>
        <dbReference type="ARBA" id="ARBA00022723"/>
    </source>
</evidence>
<feature type="compositionally biased region" description="Basic and acidic residues" evidence="5">
    <location>
        <begin position="17"/>
        <end position="26"/>
    </location>
</feature>